<keyword evidence="1" id="KW-0193">Cuticle</keyword>
<dbReference type="Pfam" id="PF00379">
    <property type="entry name" value="Chitin_bind_4"/>
    <property type="match status" value="1"/>
</dbReference>
<keyword evidence="3" id="KW-1185">Reference proteome</keyword>
<protein>
    <submittedName>
        <fullName evidence="2">Uncharacterized protein</fullName>
    </submittedName>
</protein>
<proteinExistence type="predicted"/>
<accession>A0A7R8YT07</accession>
<evidence type="ECO:0000256" key="1">
    <source>
        <dbReference type="PROSITE-ProRule" id="PRU00497"/>
    </source>
</evidence>
<dbReference type="GO" id="GO:0042302">
    <property type="term" value="F:structural constituent of cuticle"/>
    <property type="evidence" value="ECO:0007669"/>
    <property type="project" value="UniProtKB-UniRule"/>
</dbReference>
<evidence type="ECO:0000313" key="3">
    <source>
        <dbReference type="Proteomes" id="UP000594454"/>
    </source>
</evidence>
<dbReference type="InterPro" id="IPR000618">
    <property type="entry name" value="Insect_cuticle"/>
</dbReference>
<dbReference type="Proteomes" id="UP000594454">
    <property type="component" value="Chromosome 2"/>
</dbReference>
<dbReference type="PROSITE" id="PS51155">
    <property type="entry name" value="CHIT_BIND_RR_2"/>
    <property type="match status" value="1"/>
</dbReference>
<dbReference type="AlphaFoldDB" id="A0A7R8YT07"/>
<dbReference type="OrthoDB" id="6352731at2759"/>
<organism evidence="2 3">
    <name type="scientific">Hermetia illucens</name>
    <name type="common">Black soldier fly</name>
    <dbReference type="NCBI Taxonomy" id="343691"/>
    <lineage>
        <taxon>Eukaryota</taxon>
        <taxon>Metazoa</taxon>
        <taxon>Ecdysozoa</taxon>
        <taxon>Arthropoda</taxon>
        <taxon>Hexapoda</taxon>
        <taxon>Insecta</taxon>
        <taxon>Pterygota</taxon>
        <taxon>Neoptera</taxon>
        <taxon>Endopterygota</taxon>
        <taxon>Diptera</taxon>
        <taxon>Brachycera</taxon>
        <taxon>Stratiomyomorpha</taxon>
        <taxon>Stratiomyidae</taxon>
        <taxon>Hermetiinae</taxon>
        <taxon>Hermetia</taxon>
    </lineage>
</organism>
<dbReference type="EMBL" id="LR899010">
    <property type="protein sequence ID" value="CAD7083175.1"/>
    <property type="molecule type" value="Genomic_DNA"/>
</dbReference>
<reference evidence="2 3" key="1">
    <citation type="submission" date="2020-11" db="EMBL/GenBank/DDBJ databases">
        <authorList>
            <person name="Wallbank WR R."/>
            <person name="Pardo Diaz C."/>
            <person name="Kozak K."/>
            <person name="Martin S."/>
            <person name="Jiggins C."/>
            <person name="Moest M."/>
            <person name="Warren A I."/>
            <person name="Generalovic N T."/>
            <person name="Byers J.R.P. K."/>
            <person name="Montejo-Kovacevich G."/>
            <person name="Yen C E."/>
        </authorList>
    </citation>
    <scope>NUCLEOTIDE SEQUENCE [LARGE SCALE GENOMIC DNA]</scope>
</reference>
<dbReference type="InParanoid" id="A0A7R8YT07"/>
<sequence length="211" mass="23912">MCTYVHMCSKEVSTCTFVLCKLWFLGILVTRCKRRAVVNHYRLPIGPSITTIASFGGIFKRVTSFVKTLDIFILFLSEELDTKMNVKLSVGVLCLLVIVSKCYGQQEQTPERELLNAMMPKILLEEYTNEATREGYNFSYKTSDGSVREEVGVIMNPGTDKEELVVMGVYGYEDGETRTMTMYTADKNGYRPRVQIKNRKLNPKLLGSLVG</sequence>
<gene>
    <name evidence="2" type="ORF">HERILL_LOCUS6151</name>
</gene>
<evidence type="ECO:0000313" key="2">
    <source>
        <dbReference type="EMBL" id="CAD7083175.1"/>
    </source>
</evidence>
<name>A0A7R8YT07_HERIL</name>